<dbReference type="KEGG" id="smo:SELMODRAFT_76733"/>
<dbReference type="Gene3D" id="3.60.15.10">
    <property type="entry name" value="Ribonuclease Z/Hydroxyacylglutathione hydrolase-like"/>
    <property type="match status" value="1"/>
</dbReference>
<dbReference type="PANTHER" id="PTHR42663">
    <property type="entry name" value="HYDROLASE C777.06C-RELATED-RELATED"/>
    <property type="match status" value="1"/>
</dbReference>
<dbReference type="PANTHER" id="PTHR42663:SF3">
    <property type="entry name" value="OS09G0363800 PROTEIN"/>
    <property type="match status" value="1"/>
</dbReference>
<dbReference type="InParanoid" id="D8QS56"/>
<evidence type="ECO:0000259" key="1">
    <source>
        <dbReference type="SMART" id="SM00849"/>
    </source>
</evidence>
<keyword evidence="3" id="KW-1185">Reference proteome</keyword>
<accession>D8QS56</accession>
<dbReference type="AlphaFoldDB" id="D8QS56"/>
<reference evidence="2 3" key="1">
    <citation type="journal article" date="2011" name="Science">
        <title>The Selaginella genome identifies genetic changes associated with the evolution of vascular plants.</title>
        <authorList>
            <person name="Banks J.A."/>
            <person name="Nishiyama T."/>
            <person name="Hasebe M."/>
            <person name="Bowman J.L."/>
            <person name="Gribskov M."/>
            <person name="dePamphilis C."/>
            <person name="Albert V.A."/>
            <person name="Aono N."/>
            <person name="Aoyama T."/>
            <person name="Ambrose B.A."/>
            <person name="Ashton N.W."/>
            <person name="Axtell M.J."/>
            <person name="Barker E."/>
            <person name="Barker M.S."/>
            <person name="Bennetzen J.L."/>
            <person name="Bonawitz N.D."/>
            <person name="Chapple C."/>
            <person name="Cheng C."/>
            <person name="Correa L.G."/>
            <person name="Dacre M."/>
            <person name="DeBarry J."/>
            <person name="Dreyer I."/>
            <person name="Elias M."/>
            <person name="Engstrom E.M."/>
            <person name="Estelle M."/>
            <person name="Feng L."/>
            <person name="Finet C."/>
            <person name="Floyd S.K."/>
            <person name="Frommer W.B."/>
            <person name="Fujita T."/>
            <person name="Gramzow L."/>
            <person name="Gutensohn M."/>
            <person name="Harholt J."/>
            <person name="Hattori M."/>
            <person name="Heyl A."/>
            <person name="Hirai T."/>
            <person name="Hiwatashi Y."/>
            <person name="Ishikawa M."/>
            <person name="Iwata M."/>
            <person name="Karol K.G."/>
            <person name="Koehler B."/>
            <person name="Kolukisaoglu U."/>
            <person name="Kubo M."/>
            <person name="Kurata T."/>
            <person name="Lalonde S."/>
            <person name="Li K."/>
            <person name="Li Y."/>
            <person name="Litt A."/>
            <person name="Lyons E."/>
            <person name="Manning G."/>
            <person name="Maruyama T."/>
            <person name="Michael T.P."/>
            <person name="Mikami K."/>
            <person name="Miyazaki S."/>
            <person name="Morinaga S."/>
            <person name="Murata T."/>
            <person name="Mueller-Roeber B."/>
            <person name="Nelson D.R."/>
            <person name="Obara M."/>
            <person name="Oguri Y."/>
            <person name="Olmstead R.G."/>
            <person name="Onodera N."/>
            <person name="Petersen B.L."/>
            <person name="Pils B."/>
            <person name="Prigge M."/>
            <person name="Rensing S.A."/>
            <person name="Riano-Pachon D.M."/>
            <person name="Roberts A.W."/>
            <person name="Sato Y."/>
            <person name="Scheller H.V."/>
            <person name="Schulz B."/>
            <person name="Schulz C."/>
            <person name="Shakirov E.V."/>
            <person name="Shibagaki N."/>
            <person name="Shinohara N."/>
            <person name="Shippen D.E."/>
            <person name="Soerensen I."/>
            <person name="Sotooka R."/>
            <person name="Sugimoto N."/>
            <person name="Sugita M."/>
            <person name="Sumikawa N."/>
            <person name="Tanurdzic M."/>
            <person name="Theissen G."/>
            <person name="Ulvskov P."/>
            <person name="Wakazuki S."/>
            <person name="Weng J.K."/>
            <person name="Willats W.W."/>
            <person name="Wipf D."/>
            <person name="Wolf P.G."/>
            <person name="Yang L."/>
            <person name="Zimmer A.D."/>
            <person name="Zhu Q."/>
            <person name="Mitros T."/>
            <person name="Hellsten U."/>
            <person name="Loque D."/>
            <person name="Otillar R."/>
            <person name="Salamov A."/>
            <person name="Schmutz J."/>
            <person name="Shapiro H."/>
            <person name="Lindquist E."/>
            <person name="Lucas S."/>
            <person name="Rokhsar D."/>
            <person name="Grigoriev I.V."/>
        </authorList>
    </citation>
    <scope>NUCLEOTIDE SEQUENCE [LARGE SCALE GENOMIC DNA]</scope>
</reference>
<dbReference type="eggNOG" id="ENOG502QWBK">
    <property type="taxonomic scope" value="Eukaryota"/>
</dbReference>
<dbReference type="CDD" id="cd16279">
    <property type="entry name" value="metallo-hydrolase-like_MBL-fold"/>
    <property type="match status" value="1"/>
</dbReference>
<evidence type="ECO:0000313" key="2">
    <source>
        <dbReference type="EMBL" id="EFJ37385.1"/>
    </source>
</evidence>
<dbReference type="SMART" id="SM00849">
    <property type="entry name" value="Lactamase_B"/>
    <property type="match status" value="1"/>
</dbReference>
<dbReference type="Gramene" id="EFJ37385">
    <property type="protein sequence ID" value="EFJ37385"/>
    <property type="gene ID" value="SELMODRAFT_76733"/>
</dbReference>
<name>D8QS56_SELML</name>
<dbReference type="OMA" id="RFGRVCY"/>
<protein>
    <recommendedName>
        <fullName evidence="1">Metallo-beta-lactamase domain-containing protein</fullName>
    </recommendedName>
</protein>
<dbReference type="FunCoup" id="D8QS56">
    <property type="interactions" value="46"/>
</dbReference>
<dbReference type="Proteomes" id="UP000001514">
    <property type="component" value="Unassembled WGS sequence"/>
</dbReference>
<dbReference type="InterPro" id="IPR001279">
    <property type="entry name" value="Metallo-B-lactamas"/>
</dbReference>
<sequence>DVIFLGTGTSEGVPRVSCLTNRYKRCPVCFAALQVGNKNRRRNTSIIVRYPRRDGTRMNILVDAGKFFYHSALQWFPYYGLRHLDAVIITHSHADAIGGLDDLRDWTNNIQDSIPIYVAQRDLEVMGKTHYYLLDPTVITEGTQVSKLQFKVIDEQPFFVEDVKVTPLPVWHGPGYRSLGFRIADMCYISDVSEIPEETYALLQNCDLLVVDALRPDRPSTTHFSLDQALDAVKRVHPKRTLFTGMMHTMDHDKVNKQLADLKHSEGLDVQLSFDGQLVQLRL</sequence>
<dbReference type="STRING" id="88036.D8QS56"/>
<dbReference type="HOGENOM" id="CLU_044538_0_0_1"/>
<evidence type="ECO:0000313" key="3">
    <source>
        <dbReference type="Proteomes" id="UP000001514"/>
    </source>
</evidence>
<gene>
    <name evidence="2" type="ORF">SELMODRAFT_76733</name>
</gene>
<feature type="domain" description="Metallo-beta-lactamase" evidence="1">
    <location>
        <begin position="42"/>
        <end position="246"/>
    </location>
</feature>
<dbReference type="SUPFAM" id="SSF56281">
    <property type="entry name" value="Metallo-hydrolase/oxidoreductase"/>
    <property type="match status" value="1"/>
</dbReference>
<feature type="non-terminal residue" evidence="2">
    <location>
        <position position="1"/>
    </location>
</feature>
<organism evidence="3">
    <name type="scientific">Selaginella moellendorffii</name>
    <name type="common">Spikemoss</name>
    <dbReference type="NCBI Taxonomy" id="88036"/>
    <lineage>
        <taxon>Eukaryota</taxon>
        <taxon>Viridiplantae</taxon>
        <taxon>Streptophyta</taxon>
        <taxon>Embryophyta</taxon>
        <taxon>Tracheophyta</taxon>
        <taxon>Lycopodiopsida</taxon>
        <taxon>Selaginellales</taxon>
        <taxon>Selaginellaceae</taxon>
        <taxon>Selaginella</taxon>
    </lineage>
</organism>
<dbReference type="OrthoDB" id="341300at2759"/>
<proteinExistence type="predicted"/>
<dbReference type="Pfam" id="PF12706">
    <property type="entry name" value="Lactamase_B_2"/>
    <property type="match status" value="1"/>
</dbReference>
<dbReference type="EMBL" id="GL377566">
    <property type="protein sequence ID" value="EFJ37385.1"/>
    <property type="molecule type" value="Genomic_DNA"/>
</dbReference>
<dbReference type="InterPro" id="IPR036866">
    <property type="entry name" value="RibonucZ/Hydroxyglut_hydro"/>
</dbReference>